<gene>
    <name evidence="2" type="ORF">METZ01_LOCUS66245</name>
</gene>
<reference evidence="2" key="1">
    <citation type="submission" date="2018-05" db="EMBL/GenBank/DDBJ databases">
        <authorList>
            <person name="Lanie J.A."/>
            <person name="Ng W.-L."/>
            <person name="Kazmierczak K.M."/>
            <person name="Andrzejewski T.M."/>
            <person name="Davidsen T.M."/>
            <person name="Wayne K.J."/>
            <person name="Tettelin H."/>
            <person name="Glass J.I."/>
            <person name="Rusch D."/>
            <person name="Podicherti R."/>
            <person name="Tsui H.-C.T."/>
            <person name="Winkler M.E."/>
        </authorList>
    </citation>
    <scope>NUCLEOTIDE SEQUENCE</scope>
</reference>
<dbReference type="EMBL" id="UINC01004313">
    <property type="protein sequence ID" value="SVA13391.1"/>
    <property type="molecule type" value="Genomic_DNA"/>
</dbReference>
<evidence type="ECO:0000313" key="2">
    <source>
        <dbReference type="EMBL" id="SVA13391.1"/>
    </source>
</evidence>
<keyword evidence="1" id="KW-0812">Transmembrane</keyword>
<feature type="transmembrane region" description="Helical" evidence="1">
    <location>
        <begin position="51"/>
        <end position="72"/>
    </location>
</feature>
<keyword evidence="1" id="KW-1133">Transmembrane helix</keyword>
<name>A0A381TD23_9ZZZZ</name>
<accession>A0A381TD23</accession>
<keyword evidence="1" id="KW-0472">Membrane</keyword>
<protein>
    <submittedName>
        <fullName evidence="2">Uncharacterized protein</fullName>
    </submittedName>
</protein>
<proteinExistence type="predicted"/>
<feature type="transmembrane region" description="Helical" evidence="1">
    <location>
        <begin position="12"/>
        <end position="39"/>
    </location>
</feature>
<organism evidence="2">
    <name type="scientific">marine metagenome</name>
    <dbReference type="NCBI Taxonomy" id="408172"/>
    <lineage>
        <taxon>unclassified sequences</taxon>
        <taxon>metagenomes</taxon>
        <taxon>ecological metagenomes</taxon>
    </lineage>
</organism>
<dbReference type="AlphaFoldDB" id="A0A381TD23"/>
<evidence type="ECO:0000256" key="1">
    <source>
        <dbReference type="SAM" id="Phobius"/>
    </source>
</evidence>
<feature type="transmembrane region" description="Helical" evidence="1">
    <location>
        <begin position="78"/>
        <end position="99"/>
    </location>
</feature>
<sequence length="104" mass="10408">MDIGKTVKQVTALVAIIAALAPGMIPSEGAILAVLGVVVGYYISEGDQMRVLVTTIALGMMAGGAGGIPAIGGFVTSILSVFAGVYAAASCTIVVMNLVNRLKP</sequence>